<accession>A0ABV2KQW4</accession>
<dbReference type="Proteomes" id="UP001549167">
    <property type="component" value="Unassembled WGS sequence"/>
</dbReference>
<evidence type="ECO:0000313" key="2">
    <source>
        <dbReference type="Proteomes" id="UP001549167"/>
    </source>
</evidence>
<protein>
    <submittedName>
        <fullName evidence="1">Uncharacterized protein (DUF2164 family)</fullName>
    </submittedName>
</protein>
<gene>
    <name evidence="1" type="ORF">ABID56_000057</name>
</gene>
<reference evidence="1 2" key="1">
    <citation type="submission" date="2024-06" db="EMBL/GenBank/DDBJ databases">
        <title>Genomic Encyclopedia of Type Strains, Phase IV (KMG-IV): sequencing the most valuable type-strain genomes for metagenomic binning, comparative biology and taxonomic classification.</title>
        <authorList>
            <person name="Goeker M."/>
        </authorList>
    </citation>
    <scope>NUCLEOTIDE SEQUENCE [LARGE SCALE GENOMIC DNA]</scope>
    <source>
        <strain evidence="1 2">DSM 23520</strain>
    </source>
</reference>
<dbReference type="Pfam" id="PF09932">
    <property type="entry name" value="DUF2164"/>
    <property type="match status" value="1"/>
</dbReference>
<evidence type="ECO:0000313" key="1">
    <source>
        <dbReference type="EMBL" id="MET3681978.1"/>
    </source>
</evidence>
<name>A0ABV2KQW4_9BACI</name>
<sequence>MNVPDFVKDNIKSDIKRYFADERGEDLGDLAVDNLYTWLTEQLAPHFYNQGVHDARQIIDEKTINLDEDLRSLERTVRS</sequence>
<dbReference type="EMBL" id="JBEPMX010000001">
    <property type="protein sequence ID" value="MET3681978.1"/>
    <property type="molecule type" value="Genomic_DNA"/>
</dbReference>
<keyword evidence="2" id="KW-1185">Reference proteome</keyword>
<dbReference type="RefSeq" id="WP_354218317.1">
    <property type="nucleotide sequence ID" value="NZ_JBEPMX010000001.1"/>
</dbReference>
<dbReference type="InterPro" id="IPR018680">
    <property type="entry name" value="DUF2164"/>
</dbReference>
<comment type="caution">
    <text evidence="1">The sequence shown here is derived from an EMBL/GenBank/DDBJ whole genome shotgun (WGS) entry which is preliminary data.</text>
</comment>
<proteinExistence type="predicted"/>
<organism evidence="1 2">
    <name type="scientific">Alkalibacillus flavidus</name>
    <dbReference type="NCBI Taxonomy" id="546021"/>
    <lineage>
        <taxon>Bacteria</taxon>
        <taxon>Bacillati</taxon>
        <taxon>Bacillota</taxon>
        <taxon>Bacilli</taxon>
        <taxon>Bacillales</taxon>
        <taxon>Bacillaceae</taxon>
        <taxon>Alkalibacillus</taxon>
    </lineage>
</organism>